<name>A0AA37DGM2_9FIRM</name>
<protein>
    <recommendedName>
        <fullName evidence="4">Oxaloacetate decarboxylase, gamma chain</fullName>
    </recommendedName>
</protein>
<dbReference type="AlphaFoldDB" id="A0AA37DGM2"/>
<evidence type="ECO:0008006" key="4">
    <source>
        <dbReference type="Google" id="ProtNLM"/>
    </source>
</evidence>
<keyword evidence="1" id="KW-0812">Transmembrane</keyword>
<dbReference type="EMBL" id="AGEL01000006">
    <property type="protein sequence ID" value="EHO17367.1"/>
    <property type="molecule type" value="Genomic_DNA"/>
</dbReference>
<evidence type="ECO:0000313" key="2">
    <source>
        <dbReference type="EMBL" id="EHO17367.1"/>
    </source>
</evidence>
<feature type="transmembrane region" description="Helical" evidence="1">
    <location>
        <begin position="15"/>
        <end position="32"/>
    </location>
</feature>
<keyword evidence="3" id="KW-1185">Reference proteome</keyword>
<evidence type="ECO:0000313" key="3">
    <source>
        <dbReference type="Proteomes" id="UP000018466"/>
    </source>
</evidence>
<gene>
    <name evidence="2" type="ORF">HMPREF9623_00966</name>
</gene>
<keyword evidence="1" id="KW-1133">Transmembrane helix</keyword>
<organism evidence="2 3">
    <name type="scientific">Stomatobaculum longum</name>
    <dbReference type="NCBI Taxonomy" id="796942"/>
    <lineage>
        <taxon>Bacteria</taxon>
        <taxon>Bacillati</taxon>
        <taxon>Bacillota</taxon>
        <taxon>Clostridia</taxon>
        <taxon>Lachnospirales</taxon>
        <taxon>Lachnospiraceae</taxon>
        <taxon>Stomatobaculum</taxon>
    </lineage>
</organism>
<reference evidence="2 3" key="1">
    <citation type="submission" date="2011-10" db="EMBL/GenBank/DDBJ databases">
        <title>The Genome Sequence of Lachnospiraceae bacterium ACC2.</title>
        <authorList>
            <consortium name="The Broad Institute Genome Sequencing Platform"/>
            <person name="Earl A."/>
            <person name="Ward D."/>
            <person name="Feldgarden M."/>
            <person name="Gevers D."/>
            <person name="Sizova M."/>
            <person name="Hazen A."/>
            <person name="Epstein S."/>
            <person name="Young S.K."/>
            <person name="Zeng Q."/>
            <person name="Gargeya S."/>
            <person name="Fitzgerald M."/>
            <person name="Haas B."/>
            <person name="Abouelleil A."/>
            <person name="Alvarado L."/>
            <person name="Arachchi H.M."/>
            <person name="Berlin A."/>
            <person name="Brown A."/>
            <person name="Chapman S.B."/>
            <person name="Chen Z."/>
            <person name="Dunbar C."/>
            <person name="Freedman E."/>
            <person name="Gearin G."/>
            <person name="Goldberg J."/>
            <person name="Griggs A."/>
            <person name="Gujja S."/>
            <person name="Heiman D."/>
            <person name="Howarth C."/>
            <person name="Larson L."/>
            <person name="Lui A."/>
            <person name="MacDonald P.J.P."/>
            <person name="Montmayeur A."/>
            <person name="Murphy C."/>
            <person name="Neiman D."/>
            <person name="Pearson M."/>
            <person name="Priest M."/>
            <person name="Roberts A."/>
            <person name="Saif S."/>
            <person name="Shea T."/>
            <person name="Shenoy N."/>
            <person name="Sisk P."/>
            <person name="Stolte C."/>
            <person name="Sykes S."/>
            <person name="Wortman J."/>
            <person name="Nusbaum C."/>
            <person name="Birren B."/>
        </authorList>
    </citation>
    <scope>NUCLEOTIDE SEQUENCE [LARGE SCALE GENOMIC DNA]</scope>
    <source>
        <strain evidence="2 3">ACC2</strain>
    </source>
</reference>
<dbReference type="Proteomes" id="UP000018466">
    <property type="component" value="Unassembled WGS sequence"/>
</dbReference>
<evidence type="ECO:0000256" key="1">
    <source>
        <dbReference type="SAM" id="Phobius"/>
    </source>
</evidence>
<keyword evidence="1" id="KW-0472">Membrane</keyword>
<sequence>MNTAEIALEIMGKGMGGLFVAATVMMLAVALLQRLTKR</sequence>
<proteinExistence type="predicted"/>
<comment type="caution">
    <text evidence="2">The sequence shown here is derived from an EMBL/GenBank/DDBJ whole genome shotgun (WGS) entry which is preliminary data.</text>
</comment>
<accession>A0AA37DGM2</accession>